<dbReference type="Proteomes" id="UP000321638">
    <property type="component" value="Unassembled WGS sequence"/>
</dbReference>
<feature type="transmembrane region" description="Helical" evidence="1">
    <location>
        <begin position="59"/>
        <end position="78"/>
    </location>
</feature>
<proteinExistence type="predicted"/>
<feature type="transmembrane region" description="Helical" evidence="1">
    <location>
        <begin position="116"/>
        <end position="140"/>
    </location>
</feature>
<comment type="caution">
    <text evidence="2">The sequence shown here is derived from an EMBL/GenBank/DDBJ whole genome shotgun (WGS) entry which is preliminary data.</text>
</comment>
<feature type="transmembrane region" description="Helical" evidence="1">
    <location>
        <begin position="29"/>
        <end position="47"/>
    </location>
</feature>
<gene>
    <name evidence="2" type="ORF">FHP25_11625</name>
</gene>
<feature type="transmembrane region" description="Helical" evidence="1">
    <location>
        <begin position="187"/>
        <end position="209"/>
    </location>
</feature>
<dbReference type="InterPro" id="IPR038770">
    <property type="entry name" value="Na+/solute_symporter_sf"/>
</dbReference>
<dbReference type="EMBL" id="VDUZ01000011">
    <property type="protein sequence ID" value="TXL76298.1"/>
    <property type="molecule type" value="Genomic_DNA"/>
</dbReference>
<dbReference type="RefSeq" id="WP_178133467.1">
    <property type="nucleotide sequence ID" value="NZ_VDUZ01000011.1"/>
</dbReference>
<organism evidence="2 3">
    <name type="scientific">Vineibacter terrae</name>
    <dbReference type="NCBI Taxonomy" id="2586908"/>
    <lineage>
        <taxon>Bacteria</taxon>
        <taxon>Pseudomonadati</taxon>
        <taxon>Pseudomonadota</taxon>
        <taxon>Alphaproteobacteria</taxon>
        <taxon>Hyphomicrobiales</taxon>
        <taxon>Vineibacter</taxon>
    </lineage>
</organism>
<accession>A0A5C8PNX6</accession>
<keyword evidence="1" id="KW-0472">Membrane</keyword>
<evidence type="ECO:0000313" key="2">
    <source>
        <dbReference type="EMBL" id="TXL76298.1"/>
    </source>
</evidence>
<keyword evidence="3" id="KW-1185">Reference proteome</keyword>
<feature type="transmembrane region" description="Helical" evidence="1">
    <location>
        <begin position="152"/>
        <end position="175"/>
    </location>
</feature>
<evidence type="ECO:0000313" key="3">
    <source>
        <dbReference type="Proteomes" id="UP000321638"/>
    </source>
</evidence>
<dbReference type="AlphaFoldDB" id="A0A5C8PNX6"/>
<protein>
    <submittedName>
        <fullName evidence="2">Uncharacterized protein</fullName>
    </submittedName>
</protein>
<evidence type="ECO:0000256" key="1">
    <source>
        <dbReference type="SAM" id="Phobius"/>
    </source>
</evidence>
<name>A0A5C8PNX6_9HYPH</name>
<feature type="transmembrane region" description="Helical" evidence="1">
    <location>
        <begin position="215"/>
        <end position="238"/>
    </location>
</feature>
<dbReference type="Gene3D" id="1.20.1530.20">
    <property type="match status" value="1"/>
</dbReference>
<keyword evidence="1" id="KW-0812">Transmembrane</keyword>
<reference evidence="2 3" key="1">
    <citation type="submission" date="2019-06" db="EMBL/GenBank/DDBJ databases">
        <title>New taxonomy in bacterial strain CC-CFT640, isolated from vineyard.</title>
        <authorList>
            <person name="Lin S.-Y."/>
            <person name="Tsai C.-F."/>
            <person name="Young C.-C."/>
        </authorList>
    </citation>
    <scope>NUCLEOTIDE SEQUENCE [LARGE SCALE GENOMIC DNA]</scope>
    <source>
        <strain evidence="2 3">CC-CFT640</strain>
    </source>
</reference>
<keyword evidence="1" id="KW-1133">Transmembrane helix</keyword>
<feature type="transmembrane region" description="Helical" evidence="1">
    <location>
        <begin position="84"/>
        <end position="104"/>
    </location>
</feature>
<sequence length="313" mass="33335">MSRRATLFLPWSLALGLMLQDLAATLKPLVAPLVVVLLGIAMARTHWPTFLAVLRRPWLPLAMVVVSMVVVPAMAAPVLRHLPIAPGLALALALMACLPPLTSMPAVAGLLGLDRAIALFLALVGTALTPLTAPPLALLLFGMDLKISFPAFALRLGGVVLGGTALAVLLRWGVLRRAPHAAPRLDGLAVVTLMVVAVPIMDGVLAHLVNEPWRVAGFVFWGFVATFAFIAVTTLLFWPFGAQRACTASYGAGSRNNALLLAVLPATADPDYFLFIAAIQFPIYLTPTLLQPMYHWLIARRSGQPTASVNETP</sequence>